<dbReference type="AlphaFoldDB" id="A0A2S6I9G5"/>
<dbReference type="Pfam" id="PF13231">
    <property type="entry name" value="PMT_2"/>
    <property type="match status" value="1"/>
</dbReference>
<keyword evidence="5 8" id="KW-0812">Transmembrane</keyword>
<name>A0A2S6I9G5_9BACT</name>
<comment type="caution">
    <text evidence="10">The sequence shown here is derived from an EMBL/GenBank/DDBJ whole genome shotgun (WGS) entry which is preliminary data.</text>
</comment>
<evidence type="ECO:0000256" key="6">
    <source>
        <dbReference type="ARBA" id="ARBA00022989"/>
    </source>
</evidence>
<feature type="transmembrane region" description="Helical" evidence="8">
    <location>
        <begin position="275"/>
        <end position="295"/>
    </location>
</feature>
<keyword evidence="3" id="KW-0328">Glycosyltransferase</keyword>
<keyword evidence="11" id="KW-1185">Reference proteome</keyword>
<organism evidence="10 11">
    <name type="scientific">Neolewinella xylanilytica</name>
    <dbReference type="NCBI Taxonomy" id="1514080"/>
    <lineage>
        <taxon>Bacteria</taxon>
        <taxon>Pseudomonadati</taxon>
        <taxon>Bacteroidota</taxon>
        <taxon>Saprospiria</taxon>
        <taxon>Saprospirales</taxon>
        <taxon>Lewinellaceae</taxon>
        <taxon>Neolewinella</taxon>
    </lineage>
</organism>
<accession>A0A2S6I9G5</accession>
<dbReference type="PANTHER" id="PTHR33908">
    <property type="entry name" value="MANNOSYLTRANSFERASE YKCB-RELATED"/>
    <property type="match status" value="1"/>
</dbReference>
<dbReference type="GO" id="GO:0005886">
    <property type="term" value="C:plasma membrane"/>
    <property type="evidence" value="ECO:0007669"/>
    <property type="project" value="UniProtKB-SubCell"/>
</dbReference>
<evidence type="ECO:0000256" key="3">
    <source>
        <dbReference type="ARBA" id="ARBA00022676"/>
    </source>
</evidence>
<feature type="transmembrane region" description="Helical" evidence="8">
    <location>
        <begin position="332"/>
        <end position="352"/>
    </location>
</feature>
<keyword evidence="7 8" id="KW-0472">Membrane</keyword>
<evidence type="ECO:0000256" key="5">
    <source>
        <dbReference type="ARBA" id="ARBA00022692"/>
    </source>
</evidence>
<feature type="transmembrane region" description="Helical" evidence="8">
    <location>
        <begin position="198"/>
        <end position="218"/>
    </location>
</feature>
<evidence type="ECO:0000256" key="2">
    <source>
        <dbReference type="ARBA" id="ARBA00022475"/>
    </source>
</evidence>
<evidence type="ECO:0000256" key="7">
    <source>
        <dbReference type="ARBA" id="ARBA00023136"/>
    </source>
</evidence>
<feature type="transmembrane region" description="Helical" evidence="8">
    <location>
        <begin position="155"/>
        <end position="186"/>
    </location>
</feature>
<dbReference type="OrthoDB" id="345761at2"/>
<feature type="domain" description="Glycosyltransferase RgtA/B/C/D-like" evidence="9">
    <location>
        <begin position="57"/>
        <end position="205"/>
    </location>
</feature>
<gene>
    <name evidence="10" type="ORF">CLV84_1092</name>
</gene>
<keyword evidence="2" id="KW-1003">Cell membrane</keyword>
<reference evidence="10 11" key="1">
    <citation type="submission" date="2018-02" db="EMBL/GenBank/DDBJ databases">
        <title>Genomic Encyclopedia of Archaeal and Bacterial Type Strains, Phase II (KMG-II): from individual species to whole genera.</title>
        <authorList>
            <person name="Goeker M."/>
        </authorList>
    </citation>
    <scope>NUCLEOTIDE SEQUENCE [LARGE SCALE GENOMIC DNA]</scope>
    <source>
        <strain evidence="10 11">DSM 29526</strain>
    </source>
</reference>
<feature type="transmembrane region" description="Helical" evidence="8">
    <location>
        <begin position="307"/>
        <end position="326"/>
    </location>
</feature>
<feature type="transmembrane region" description="Helical" evidence="8">
    <location>
        <begin position="76"/>
        <end position="95"/>
    </location>
</feature>
<dbReference type="Proteomes" id="UP000237662">
    <property type="component" value="Unassembled WGS sequence"/>
</dbReference>
<evidence type="ECO:0000256" key="1">
    <source>
        <dbReference type="ARBA" id="ARBA00004651"/>
    </source>
</evidence>
<protein>
    <submittedName>
        <fullName evidence="10">4-amino-4-deoxy-L-arabinose transferase-like glycosyltransferase</fullName>
    </submittedName>
</protein>
<dbReference type="RefSeq" id="WP_104418701.1">
    <property type="nucleotide sequence ID" value="NZ_PTJC01000005.1"/>
</dbReference>
<dbReference type="GO" id="GO:0009103">
    <property type="term" value="P:lipopolysaccharide biosynthetic process"/>
    <property type="evidence" value="ECO:0007669"/>
    <property type="project" value="UniProtKB-ARBA"/>
</dbReference>
<evidence type="ECO:0000259" key="9">
    <source>
        <dbReference type="Pfam" id="PF13231"/>
    </source>
</evidence>
<proteinExistence type="predicted"/>
<feature type="transmembrane region" description="Helical" evidence="8">
    <location>
        <begin position="252"/>
        <end position="269"/>
    </location>
</feature>
<dbReference type="GO" id="GO:0016763">
    <property type="term" value="F:pentosyltransferase activity"/>
    <property type="evidence" value="ECO:0007669"/>
    <property type="project" value="TreeGrafter"/>
</dbReference>
<evidence type="ECO:0000256" key="4">
    <source>
        <dbReference type="ARBA" id="ARBA00022679"/>
    </source>
</evidence>
<feature type="transmembrane region" description="Helical" evidence="8">
    <location>
        <begin position="107"/>
        <end position="126"/>
    </location>
</feature>
<evidence type="ECO:0000313" key="10">
    <source>
        <dbReference type="EMBL" id="PPK88128.1"/>
    </source>
</evidence>
<evidence type="ECO:0000256" key="8">
    <source>
        <dbReference type="SAM" id="Phobius"/>
    </source>
</evidence>
<dbReference type="PANTHER" id="PTHR33908:SF11">
    <property type="entry name" value="MEMBRANE PROTEIN"/>
    <property type="match status" value="1"/>
</dbReference>
<keyword evidence="6 8" id="KW-1133">Transmembrane helix</keyword>
<evidence type="ECO:0000313" key="11">
    <source>
        <dbReference type="Proteomes" id="UP000237662"/>
    </source>
</evidence>
<sequence length="471" mass="52850">MRHRPWIVPVLFFILAVAIRWGSFSVSVINHDESTYIVGADELLRGEIYLRDVIDTKPIGIFWLYALLIKLTGGSIWLLRLAATAFVALGAWLLAVVAERATGKPGAGYVAGTVYIIMCSVYKFYGVSPNTEIFFNVFTIGAVAATVVAPRKRWWLAGLLLGVGFVIKPFVAAEALAIGLFLVWWYRRQPARMVGHGLVLVGAFLLPVAGVVAYFAQLGMLPELWFYTFEVGSAYPIDLPWYLRLKYMGDYLLRYSPFFLLGVVAQVRGQVGKQLPVWLTYLALQALLVSVVVLLTGKRFGHYQVQLHPVMALYTGTCVGLVWSEVLRRRWVPWAVAVVSIGLGIGHAFYYAGKDDEPRIIADYLRDRLPPGETFFAINGFQISYHLLDRPVPTPYIHSSLLFYDHHARAFRIDEAAEAQRILADTTVTYLVGRKDDSEATTLLGRTLIEAFEPVGDINEDLRAWNRKKPD</sequence>
<keyword evidence="4 10" id="KW-0808">Transferase</keyword>
<dbReference type="EMBL" id="PTJC01000005">
    <property type="protein sequence ID" value="PPK88128.1"/>
    <property type="molecule type" value="Genomic_DNA"/>
</dbReference>
<dbReference type="InterPro" id="IPR038731">
    <property type="entry name" value="RgtA/B/C-like"/>
</dbReference>
<dbReference type="InterPro" id="IPR050297">
    <property type="entry name" value="LipidA_mod_glycosyltrf_83"/>
</dbReference>
<comment type="subcellular location">
    <subcellularLocation>
        <location evidence="1">Cell membrane</location>
        <topology evidence="1">Multi-pass membrane protein</topology>
    </subcellularLocation>
</comment>